<evidence type="ECO:0008006" key="5">
    <source>
        <dbReference type="Google" id="ProtNLM"/>
    </source>
</evidence>
<name>A0AA39V1I9_9LECA</name>
<feature type="signal peptide" evidence="2">
    <location>
        <begin position="1"/>
        <end position="17"/>
    </location>
</feature>
<evidence type="ECO:0000313" key="3">
    <source>
        <dbReference type="EMBL" id="KAK0507344.1"/>
    </source>
</evidence>
<organism evidence="3 4">
    <name type="scientific">Cladonia borealis</name>
    <dbReference type="NCBI Taxonomy" id="184061"/>
    <lineage>
        <taxon>Eukaryota</taxon>
        <taxon>Fungi</taxon>
        <taxon>Dikarya</taxon>
        <taxon>Ascomycota</taxon>
        <taxon>Pezizomycotina</taxon>
        <taxon>Lecanoromycetes</taxon>
        <taxon>OSLEUM clade</taxon>
        <taxon>Lecanoromycetidae</taxon>
        <taxon>Lecanorales</taxon>
        <taxon>Lecanorineae</taxon>
        <taxon>Cladoniaceae</taxon>
        <taxon>Cladonia</taxon>
    </lineage>
</organism>
<feature type="region of interest" description="Disordered" evidence="1">
    <location>
        <begin position="68"/>
        <end position="98"/>
    </location>
</feature>
<comment type="caution">
    <text evidence="3">The sequence shown here is derived from an EMBL/GenBank/DDBJ whole genome shotgun (WGS) entry which is preliminary data.</text>
</comment>
<dbReference type="AlphaFoldDB" id="A0AA39V1I9"/>
<reference evidence="3" key="1">
    <citation type="submission" date="2023-03" db="EMBL/GenBank/DDBJ databases">
        <title>Complete genome of Cladonia borealis.</title>
        <authorList>
            <person name="Park H."/>
        </authorList>
    </citation>
    <scope>NUCLEOTIDE SEQUENCE</scope>
    <source>
        <strain evidence="3">ANT050790</strain>
    </source>
</reference>
<dbReference type="Proteomes" id="UP001166286">
    <property type="component" value="Unassembled WGS sequence"/>
</dbReference>
<accession>A0AA39V1I9</accession>
<keyword evidence="4" id="KW-1185">Reference proteome</keyword>
<dbReference type="EMBL" id="JAFEKC020000024">
    <property type="protein sequence ID" value="KAK0507344.1"/>
    <property type="molecule type" value="Genomic_DNA"/>
</dbReference>
<keyword evidence="2" id="KW-0732">Signal</keyword>
<protein>
    <recommendedName>
        <fullName evidence="5">Secreted protein</fullName>
    </recommendedName>
</protein>
<evidence type="ECO:0000313" key="4">
    <source>
        <dbReference type="Proteomes" id="UP001166286"/>
    </source>
</evidence>
<feature type="chain" id="PRO_5041380657" description="Secreted protein" evidence="2">
    <location>
        <begin position="18"/>
        <end position="174"/>
    </location>
</feature>
<sequence>MKLAPFIIIVLIPPSFTRMIPSPINGLKSTMSRPAGTISGYCTPCPSIGDRPAFFEKYRALKRAHKDDLSISPGSSLPSPPSYGPRSDNTTNNTADIANLPWSSPSTESIVTAIFRALLTILTLFNVNITWRIHGKSSYPRTPIDSPLTCLIDRASRANTLSSRTRPACHSISL</sequence>
<evidence type="ECO:0000256" key="1">
    <source>
        <dbReference type="SAM" id="MobiDB-lite"/>
    </source>
</evidence>
<feature type="compositionally biased region" description="Low complexity" evidence="1">
    <location>
        <begin position="84"/>
        <end position="94"/>
    </location>
</feature>
<gene>
    <name evidence="3" type="ORF">JMJ35_010382</name>
</gene>
<evidence type="ECO:0000256" key="2">
    <source>
        <dbReference type="SAM" id="SignalP"/>
    </source>
</evidence>
<proteinExistence type="predicted"/>